<gene>
    <name evidence="1" type="ORF">L1987_36681</name>
</gene>
<evidence type="ECO:0000313" key="2">
    <source>
        <dbReference type="Proteomes" id="UP001056120"/>
    </source>
</evidence>
<reference evidence="2" key="1">
    <citation type="journal article" date="2022" name="Mol. Ecol. Resour.">
        <title>The genomes of chicory, endive, great burdock and yacon provide insights into Asteraceae palaeo-polyploidization history and plant inulin production.</title>
        <authorList>
            <person name="Fan W."/>
            <person name="Wang S."/>
            <person name="Wang H."/>
            <person name="Wang A."/>
            <person name="Jiang F."/>
            <person name="Liu H."/>
            <person name="Zhao H."/>
            <person name="Xu D."/>
            <person name="Zhang Y."/>
        </authorList>
    </citation>
    <scope>NUCLEOTIDE SEQUENCE [LARGE SCALE GENOMIC DNA]</scope>
    <source>
        <strain evidence="2">cv. Yunnan</strain>
    </source>
</reference>
<evidence type="ECO:0000313" key="1">
    <source>
        <dbReference type="EMBL" id="KAI3794056.1"/>
    </source>
</evidence>
<name>A0ACB9HFH8_9ASTR</name>
<sequence length="191" mass="22052">MKNIKPRLDDMAHVDPFDDLLGQGLKLLCDVSFIRWIALKERDPGRAICFRFDLESIDVCMTCFFRNETCKKVNYAVKEMQHSLLCLCSHRDNPHDSKECIRKVLKKSAYKPFILASFDKRFYMEMQKNESIPIMIVSCGKVIVLAPIKSHKRKAKLAKEQRIGLVFSATGLHKRKCLADAFLCYGAHHNE</sequence>
<reference evidence="1 2" key="2">
    <citation type="journal article" date="2022" name="Mol. Ecol. Resour.">
        <title>The genomes of chicory, endive, great burdock and yacon provide insights into Asteraceae paleo-polyploidization history and plant inulin production.</title>
        <authorList>
            <person name="Fan W."/>
            <person name="Wang S."/>
            <person name="Wang H."/>
            <person name="Wang A."/>
            <person name="Jiang F."/>
            <person name="Liu H."/>
            <person name="Zhao H."/>
            <person name="Xu D."/>
            <person name="Zhang Y."/>
        </authorList>
    </citation>
    <scope>NUCLEOTIDE SEQUENCE [LARGE SCALE GENOMIC DNA]</scope>
    <source>
        <strain evidence="2">cv. Yunnan</strain>
        <tissue evidence="1">Leaves</tissue>
    </source>
</reference>
<accession>A0ACB9HFH8</accession>
<organism evidence="1 2">
    <name type="scientific">Smallanthus sonchifolius</name>
    <dbReference type="NCBI Taxonomy" id="185202"/>
    <lineage>
        <taxon>Eukaryota</taxon>
        <taxon>Viridiplantae</taxon>
        <taxon>Streptophyta</taxon>
        <taxon>Embryophyta</taxon>
        <taxon>Tracheophyta</taxon>
        <taxon>Spermatophyta</taxon>
        <taxon>Magnoliopsida</taxon>
        <taxon>eudicotyledons</taxon>
        <taxon>Gunneridae</taxon>
        <taxon>Pentapetalae</taxon>
        <taxon>asterids</taxon>
        <taxon>campanulids</taxon>
        <taxon>Asterales</taxon>
        <taxon>Asteraceae</taxon>
        <taxon>Asteroideae</taxon>
        <taxon>Heliantheae alliance</taxon>
        <taxon>Millerieae</taxon>
        <taxon>Smallanthus</taxon>
    </lineage>
</organism>
<comment type="caution">
    <text evidence="1">The sequence shown here is derived from an EMBL/GenBank/DDBJ whole genome shotgun (WGS) entry which is preliminary data.</text>
</comment>
<keyword evidence="2" id="KW-1185">Reference proteome</keyword>
<dbReference type="Proteomes" id="UP001056120">
    <property type="component" value="Linkage Group LG12"/>
</dbReference>
<dbReference type="EMBL" id="CM042029">
    <property type="protein sequence ID" value="KAI3794056.1"/>
    <property type="molecule type" value="Genomic_DNA"/>
</dbReference>
<protein>
    <submittedName>
        <fullName evidence="1">Uncharacterized protein</fullName>
    </submittedName>
</protein>
<proteinExistence type="predicted"/>